<organism evidence="1 2">
    <name type="scientific">Paenibacillus agri</name>
    <dbReference type="NCBI Taxonomy" id="2744309"/>
    <lineage>
        <taxon>Bacteria</taxon>
        <taxon>Bacillati</taxon>
        <taxon>Bacillota</taxon>
        <taxon>Bacilli</taxon>
        <taxon>Bacillales</taxon>
        <taxon>Paenibacillaceae</taxon>
        <taxon>Paenibacillus</taxon>
    </lineage>
</organism>
<keyword evidence="2" id="KW-1185">Reference proteome</keyword>
<proteinExistence type="predicted"/>
<sequence>MNSKETKNRFYDDLQDANKFTELEEMLLGESNLPGPRANLEIAATFANAFESCVVTSDAWTLILKWVNITATDAPTNNPCEYLPFCALQAMGAYYYYAELSRKQIILEKCQAAMNDARWRMREAAAMALQRIGVREFNVIQSLFNSIGPQANPLEKRAFVAALAHPPLLKESSHVLYALQLSEQILEEITAGQMNHNTEDYRVLSKGLEYAVSLFVERAPEAGFALLAKFAGSEDKRIQKIVKSNLGKARLAKKFSLEVERIGRLLKV</sequence>
<dbReference type="AlphaFoldDB" id="A0A850EMZ0"/>
<dbReference type="EMBL" id="JABWCS010000187">
    <property type="protein sequence ID" value="NUU59451.1"/>
    <property type="molecule type" value="Genomic_DNA"/>
</dbReference>
<evidence type="ECO:0008006" key="3">
    <source>
        <dbReference type="Google" id="ProtNLM"/>
    </source>
</evidence>
<accession>A0A850EMZ0</accession>
<comment type="caution">
    <text evidence="1">The sequence shown here is derived from an EMBL/GenBank/DDBJ whole genome shotgun (WGS) entry which is preliminary data.</text>
</comment>
<protein>
    <recommendedName>
        <fullName evidence="3">HEAT repeat domain-containing protein</fullName>
    </recommendedName>
</protein>
<name>A0A850EMZ0_9BACL</name>
<evidence type="ECO:0000313" key="2">
    <source>
        <dbReference type="Proteomes" id="UP000564806"/>
    </source>
</evidence>
<dbReference type="Proteomes" id="UP000564806">
    <property type="component" value="Unassembled WGS sequence"/>
</dbReference>
<reference evidence="1" key="1">
    <citation type="submission" date="2020-06" db="EMBL/GenBank/DDBJ databases">
        <title>Paenibacillus sp. nov., isolated from soil.</title>
        <authorList>
            <person name="Seo Y.L."/>
        </authorList>
    </citation>
    <scope>NUCLEOTIDE SEQUENCE [LARGE SCALE GENOMIC DNA]</scope>
    <source>
        <strain evidence="1">JW14</strain>
    </source>
</reference>
<dbReference type="RefSeq" id="WP_175370138.1">
    <property type="nucleotide sequence ID" value="NZ_JABWCS010000187.1"/>
</dbReference>
<evidence type="ECO:0000313" key="1">
    <source>
        <dbReference type="EMBL" id="NUU59451.1"/>
    </source>
</evidence>
<gene>
    <name evidence="1" type="ORF">HPT30_03660</name>
</gene>